<gene>
    <name evidence="2" type="ORF">MAR_035364</name>
</gene>
<feature type="non-terminal residue" evidence="2">
    <location>
        <position position="103"/>
    </location>
</feature>
<keyword evidence="3" id="KW-1185">Reference proteome</keyword>
<dbReference type="Pfam" id="PF07714">
    <property type="entry name" value="PK_Tyr_Ser-Thr"/>
    <property type="match status" value="1"/>
</dbReference>
<proteinExistence type="predicted"/>
<protein>
    <recommendedName>
        <fullName evidence="1">Serine-threonine/tyrosine-protein kinase catalytic domain-containing protein</fullName>
    </recommendedName>
</protein>
<organism evidence="2 3">
    <name type="scientific">Mya arenaria</name>
    <name type="common">Soft-shell clam</name>
    <dbReference type="NCBI Taxonomy" id="6604"/>
    <lineage>
        <taxon>Eukaryota</taxon>
        <taxon>Metazoa</taxon>
        <taxon>Spiralia</taxon>
        <taxon>Lophotrochozoa</taxon>
        <taxon>Mollusca</taxon>
        <taxon>Bivalvia</taxon>
        <taxon>Autobranchia</taxon>
        <taxon>Heteroconchia</taxon>
        <taxon>Euheterodonta</taxon>
        <taxon>Imparidentia</taxon>
        <taxon>Neoheterodontei</taxon>
        <taxon>Myida</taxon>
        <taxon>Myoidea</taxon>
        <taxon>Myidae</taxon>
        <taxon>Mya</taxon>
    </lineage>
</organism>
<name>A0ABY7EJW1_MYAAR</name>
<dbReference type="Proteomes" id="UP001164746">
    <property type="component" value="Chromosome 7"/>
</dbReference>
<feature type="non-terminal residue" evidence="2">
    <location>
        <position position="1"/>
    </location>
</feature>
<dbReference type="EMBL" id="CP111018">
    <property type="protein sequence ID" value="WAR10288.1"/>
    <property type="molecule type" value="Genomic_DNA"/>
</dbReference>
<evidence type="ECO:0000313" key="2">
    <source>
        <dbReference type="EMBL" id="WAR10288.1"/>
    </source>
</evidence>
<sequence length="103" mass="11569">QNSRSHDNSMYIYGDMDYADVDSWQLARNDVSLQSIIKSGTFADIYTASIANNCNTVIAKVLKSEYSKQDEHLMKAKINYFSTVVGKHENVIKFIGAVVDDIV</sequence>
<reference evidence="2" key="1">
    <citation type="submission" date="2022-11" db="EMBL/GenBank/DDBJ databases">
        <title>Centuries of genome instability and evolution in soft-shell clam transmissible cancer (bioRxiv).</title>
        <authorList>
            <person name="Hart S.F.M."/>
            <person name="Yonemitsu M.A."/>
            <person name="Giersch R.M."/>
            <person name="Beal B.F."/>
            <person name="Arriagada G."/>
            <person name="Davis B.W."/>
            <person name="Ostrander E.A."/>
            <person name="Goff S.P."/>
            <person name="Metzger M.J."/>
        </authorList>
    </citation>
    <scope>NUCLEOTIDE SEQUENCE</scope>
    <source>
        <strain evidence="2">MELC-2E11</strain>
        <tissue evidence="2">Siphon/mantle</tissue>
    </source>
</reference>
<feature type="domain" description="Serine-threonine/tyrosine-protein kinase catalytic" evidence="1">
    <location>
        <begin position="32"/>
        <end position="100"/>
    </location>
</feature>
<dbReference type="Gene3D" id="3.30.200.20">
    <property type="entry name" value="Phosphorylase Kinase, domain 1"/>
    <property type="match status" value="1"/>
</dbReference>
<accession>A0ABY7EJW1</accession>
<dbReference type="InterPro" id="IPR011009">
    <property type="entry name" value="Kinase-like_dom_sf"/>
</dbReference>
<dbReference type="InterPro" id="IPR001245">
    <property type="entry name" value="Ser-Thr/Tyr_kinase_cat_dom"/>
</dbReference>
<evidence type="ECO:0000313" key="3">
    <source>
        <dbReference type="Proteomes" id="UP001164746"/>
    </source>
</evidence>
<evidence type="ECO:0000259" key="1">
    <source>
        <dbReference type="Pfam" id="PF07714"/>
    </source>
</evidence>
<dbReference type="SUPFAM" id="SSF56112">
    <property type="entry name" value="Protein kinase-like (PK-like)"/>
    <property type="match status" value="1"/>
</dbReference>